<evidence type="ECO:0000256" key="10">
    <source>
        <dbReference type="ARBA" id="ARBA00022777"/>
    </source>
</evidence>
<dbReference type="HOGENOM" id="CLU_009912_2_1_7"/>
<dbReference type="Pfam" id="PF13807">
    <property type="entry name" value="GNVR"/>
    <property type="match status" value="1"/>
</dbReference>
<dbReference type="InterPro" id="IPR003856">
    <property type="entry name" value="LPS_length_determ_N"/>
</dbReference>
<feature type="domain" description="Tyrosine-protein kinase G-rich" evidence="20">
    <location>
        <begin position="414"/>
        <end position="484"/>
    </location>
</feature>
<keyword evidence="10" id="KW-0418">Kinase</keyword>
<evidence type="ECO:0000256" key="7">
    <source>
        <dbReference type="ARBA" id="ARBA00022679"/>
    </source>
</evidence>
<keyword evidence="22" id="KW-1185">Reference proteome</keyword>
<keyword evidence="14" id="KW-0829">Tyrosine-protein kinase</keyword>
<keyword evidence="11" id="KW-0067">ATP-binding</keyword>
<evidence type="ECO:0000259" key="18">
    <source>
        <dbReference type="Pfam" id="PF02706"/>
    </source>
</evidence>
<dbReference type="PANTHER" id="PTHR32309">
    <property type="entry name" value="TYROSINE-PROTEIN KINASE"/>
    <property type="match status" value="1"/>
</dbReference>
<evidence type="ECO:0000256" key="5">
    <source>
        <dbReference type="ARBA" id="ARBA00022475"/>
    </source>
</evidence>
<evidence type="ECO:0000256" key="1">
    <source>
        <dbReference type="ARBA" id="ARBA00004429"/>
    </source>
</evidence>
<feature type="transmembrane region" description="Helical" evidence="17">
    <location>
        <begin position="36"/>
        <end position="58"/>
    </location>
</feature>
<dbReference type="InterPro" id="IPR005702">
    <property type="entry name" value="Wzc-like_C"/>
</dbReference>
<dbReference type="RefSeq" id="WP_015404063.1">
    <property type="nucleotide sequence ID" value="NC_020304.1"/>
</dbReference>
<evidence type="ECO:0000256" key="8">
    <source>
        <dbReference type="ARBA" id="ARBA00022692"/>
    </source>
</evidence>
<sequence>MNIIPPTQQPAFQDTQEQEIHLRDYISVILKRKTTVLTFLAITFLTVFIATYTATPIYTASSQVLIERNTSSSAIEGGNSYYRWDPDFLTTQFELIRSTDVTQRVVKQLQLDTKYRHYFFSEEKEGLFSFLSSFKTGIKDFIKGFFSSAPEGSETNTEGSGLLIANEPKTDAEIIAAKIMGGLSIKPVANTKTVIISYSDKNPAIAKLVTNAMIQAYMDQILEIKLASSNYSLQWMTSKAAEERKKLEGAELALQQYMRDNDLVTVENKLAVYPEKLSEFSSKLSKAQTEQQEFEALYAQIKALGENYDNIETIPIFAENKVLQNLRDQIFATEQKIKDLSKKYGYKHPVMINAKAEQALLLREKKIEVDRIIDSTRNSYELAKSREENLKQLLAKTKNEMLNINERFTQYTIMKRDVDMNRVLYDALTSSIKKASVTEQSQEIKIWVVKKAEFPSSPSKPQKKRNLLLGLILGLFGGIGLAFFIEYLDNTVKDGKDVEQRFDLTVLGTVEELQGKDEAIESHILEHPLSPLSENYRLIRSSLLLSSPDHPPRSLLITSMSPKEGKTSTTCNLARVLSQNNKKVLIIDCDMRRPRTHSLFNVPNSFGLSNYLTGDTKKNPIRPIPDEKLSIITSGPIPPNPAELLQSRRMQLLMDETMKFYDFVLLDSPPIQRVTDSLTLSAIVDGVLLIARSGKTTYDMLDSGLKKLRDIHTPILGIVINGIIRSKKDSGYYGYYEYYDKE</sequence>
<protein>
    <recommendedName>
        <fullName evidence="4">non-specific protein-tyrosine kinase</fullName>
        <ecNumber evidence="4">2.7.10.2</ecNumber>
    </recommendedName>
</protein>
<keyword evidence="13 17" id="KW-0472">Membrane</keyword>
<evidence type="ECO:0000256" key="2">
    <source>
        <dbReference type="ARBA" id="ARBA00007316"/>
    </source>
</evidence>
<reference evidence="22" key="1">
    <citation type="journal article" date="2013" name="Stand. Genomic Sci.">
        <title>Complete genome sequence of Desulfocapsa sulfexigens, a marine deltaproteobacterium specialized in disproportionating inorganic sulfur compounds.</title>
        <authorList>
            <person name="Finster K.W."/>
            <person name="Kjeldsen K.U."/>
            <person name="Kube M."/>
            <person name="Reinhardt R."/>
            <person name="Mussmann M."/>
            <person name="Amann R."/>
            <person name="Schreiber L."/>
        </authorList>
    </citation>
    <scope>NUCLEOTIDE SEQUENCE [LARGE SCALE GENOMIC DNA]</scope>
    <source>
        <strain evidence="22">DSM 10523 / SB164P1</strain>
    </source>
</reference>
<keyword evidence="12 17" id="KW-1133">Transmembrane helix</keyword>
<dbReference type="eggNOG" id="COG0489">
    <property type="taxonomic scope" value="Bacteria"/>
</dbReference>
<evidence type="ECO:0000256" key="4">
    <source>
        <dbReference type="ARBA" id="ARBA00011903"/>
    </source>
</evidence>
<dbReference type="AlphaFoldDB" id="M1P9P2"/>
<dbReference type="KEGG" id="dsf:UWK_01814"/>
<dbReference type="STRING" id="1167006.UWK_01814"/>
<dbReference type="Proteomes" id="UP000011721">
    <property type="component" value="Chromosome"/>
</dbReference>
<evidence type="ECO:0000259" key="19">
    <source>
        <dbReference type="Pfam" id="PF13614"/>
    </source>
</evidence>
<dbReference type="GO" id="GO:0042802">
    <property type="term" value="F:identical protein binding"/>
    <property type="evidence" value="ECO:0007669"/>
    <property type="project" value="UniProtKB-ARBA"/>
</dbReference>
<evidence type="ECO:0000256" key="9">
    <source>
        <dbReference type="ARBA" id="ARBA00022741"/>
    </source>
</evidence>
<dbReference type="EC" id="2.7.10.2" evidence="4"/>
<keyword evidence="7" id="KW-0808">Transferase</keyword>
<dbReference type="GO" id="GO:0004715">
    <property type="term" value="F:non-membrane spanning protein tyrosine kinase activity"/>
    <property type="evidence" value="ECO:0007669"/>
    <property type="project" value="UniProtKB-EC"/>
</dbReference>
<comment type="similarity">
    <text evidence="2">Belongs to the CpsD/CapB family.</text>
</comment>
<dbReference type="eggNOG" id="COG3206">
    <property type="taxonomic scope" value="Bacteria"/>
</dbReference>
<evidence type="ECO:0000256" key="6">
    <source>
        <dbReference type="ARBA" id="ARBA00022519"/>
    </source>
</evidence>
<proteinExistence type="inferred from homology"/>
<dbReference type="CDD" id="cd05387">
    <property type="entry name" value="BY-kinase"/>
    <property type="match status" value="1"/>
</dbReference>
<dbReference type="NCBIfam" id="TIGR01007">
    <property type="entry name" value="eps_fam"/>
    <property type="match status" value="1"/>
</dbReference>
<feature type="domain" description="AAA" evidence="19">
    <location>
        <begin position="565"/>
        <end position="682"/>
    </location>
</feature>
<dbReference type="Gene3D" id="3.40.50.300">
    <property type="entry name" value="P-loop containing nucleotide triphosphate hydrolases"/>
    <property type="match status" value="1"/>
</dbReference>
<dbReference type="InterPro" id="IPR025669">
    <property type="entry name" value="AAA_dom"/>
</dbReference>
<evidence type="ECO:0000313" key="21">
    <source>
        <dbReference type="EMBL" id="AGF78372.1"/>
    </source>
</evidence>
<dbReference type="InterPro" id="IPR032807">
    <property type="entry name" value="GNVR"/>
</dbReference>
<dbReference type="Pfam" id="PF02706">
    <property type="entry name" value="Wzz"/>
    <property type="match status" value="1"/>
</dbReference>
<dbReference type="GO" id="GO:0005886">
    <property type="term" value="C:plasma membrane"/>
    <property type="evidence" value="ECO:0007669"/>
    <property type="project" value="UniProtKB-SubCell"/>
</dbReference>
<dbReference type="SUPFAM" id="SSF52540">
    <property type="entry name" value="P-loop containing nucleoside triphosphate hydrolases"/>
    <property type="match status" value="1"/>
</dbReference>
<dbReference type="FunFam" id="3.40.50.300:FF:000527">
    <property type="entry name" value="Tyrosine-protein kinase etk"/>
    <property type="match status" value="1"/>
</dbReference>
<evidence type="ECO:0000256" key="12">
    <source>
        <dbReference type="ARBA" id="ARBA00022989"/>
    </source>
</evidence>
<keyword evidence="8 17" id="KW-0812">Transmembrane</keyword>
<keyword evidence="16" id="KW-0175">Coiled coil</keyword>
<evidence type="ECO:0000256" key="11">
    <source>
        <dbReference type="ARBA" id="ARBA00022840"/>
    </source>
</evidence>
<dbReference type="Pfam" id="PF13614">
    <property type="entry name" value="AAA_31"/>
    <property type="match status" value="1"/>
</dbReference>
<keyword evidence="6" id="KW-0997">Cell inner membrane</keyword>
<evidence type="ECO:0000256" key="16">
    <source>
        <dbReference type="SAM" id="Coils"/>
    </source>
</evidence>
<name>M1P9P2_DESSD</name>
<feature type="domain" description="Polysaccharide chain length determinant N-terminal" evidence="18">
    <location>
        <begin position="19"/>
        <end position="109"/>
    </location>
</feature>
<dbReference type="InterPro" id="IPR027417">
    <property type="entry name" value="P-loop_NTPase"/>
</dbReference>
<evidence type="ECO:0000256" key="17">
    <source>
        <dbReference type="SAM" id="Phobius"/>
    </source>
</evidence>
<dbReference type="PATRIC" id="fig|1167006.5.peg.1999"/>
<keyword evidence="5" id="KW-1003">Cell membrane</keyword>
<comment type="catalytic activity">
    <reaction evidence="15">
        <text>L-tyrosyl-[protein] + ATP = O-phospho-L-tyrosyl-[protein] + ADP + H(+)</text>
        <dbReference type="Rhea" id="RHEA:10596"/>
        <dbReference type="Rhea" id="RHEA-COMP:10136"/>
        <dbReference type="Rhea" id="RHEA-COMP:20101"/>
        <dbReference type="ChEBI" id="CHEBI:15378"/>
        <dbReference type="ChEBI" id="CHEBI:30616"/>
        <dbReference type="ChEBI" id="CHEBI:46858"/>
        <dbReference type="ChEBI" id="CHEBI:61978"/>
        <dbReference type="ChEBI" id="CHEBI:456216"/>
        <dbReference type="EC" id="2.7.10.2"/>
    </reaction>
</comment>
<feature type="coiled-coil region" evidence="16">
    <location>
        <begin position="380"/>
        <end position="407"/>
    </location>
</feature>
<dbReference type="GO" id="GO:0005524">
    <property type="term" value="F:ATP binding"/>
    <property type="evidence" value="ECO:0007669"/>
    <property type="project" value="UniProtKB-KW"/>
</dbReference>
<dbReference type="OrthoDB" id="9812433at2"/>
<comment type="similarity">
    <text evidence="3">Belongs to the etk/wzc family.</text>
</comment>
<evidence type="ECO:0000256" key="3">
    <source>
        <dbReference type="ARBA" id="ARBA00008883"/>
    </source>
</evidence>
<gene>
    <name evidence="21" type="ordered locus">UWK_01814</name>
</gene>
<evidence type="ECO:0000256" key="13">
    <source>
        <dbReference type="ARBA" id="ARBA00023136"/>
    </source>
</evidence>
<dbReference type="EMBL" id="CP003985">
    <property type="protein sequence ID" value="AGF78372.1"/>
    <property type="molecule type" value="Genomic_DNA"/>
</dbReference>
<evidence type="ECO:0000313" key="22">
    <source>
        <dbReference type="Proteomes" id="UP000011721"/>
    </source>
</evidence>
<evidence type="ECO:0000259" key="20">
    <source>
        <dbReference type="Pfam" id="PF13807"/>
    </source>
</evidence>
<keyword evidence="9" id="KW-0547">Nucleotide-binding</keyword>
<evidence type="ECO:0000256" key="14">
    <source>
        <dbReference type="ARBA" id="ARBA00023137"/>
    </source>
</evidence>
<evidence type="ECO:0000256" key="15">
    <source>
        <dbReference type="ARBA" id="ARBA00051245"/>
    </source>
</evidence>
<accession>M1P9P2</accession>
<comment type="subcellular location">
    <subcellularLocation>
        <location evidence="1">Cell inner membrane</location>
        <topology evidence="1">Multi-pass membrane protein</topology>
    </subcellularLocation>
</comment>
<feature type="transmembrane region" description="Helical" evidence="17">
    <location>
        <begin position="467"/>
        <end position="488"/>
    </location>
</feature>
<dbReference type="PANTHER" id="PTHR32309:SF13">
    <property type="entry name" value="FERRIC ENTEROBACTIN TRANSPORT PROTEIN FEPE"/>
    <property type="match status" value="1"/>
</dbReference>
<dbReference type="InterPro" id="IPR050445">
    <property type="entry name" value="Bact_polysacc_biosynth/exp"/>
</dbReference>
<organism evidence="21 22">
    <name type="scientific">Desulfocapsa sulfexigens (strain DSM 10523 / SB164P1)</name>
    <dbReference type="NCBI Taxonomy" id="1167006"/>
    <lineage>
        <taxon>Bacteria</taxon>
        <taxon>Pseudomonadati</taxon>
        <taxon>Thermodesulfobacteriota</taxon>
        <taxon>Desulfobulbia</taxon>
        <taxon>Desulfobulbales</taxon>
        <taxon>Desulfocapsaceae</taxon>
        <taxon>Desulfocapsa</taxon>
    </lineage>
</organism>